<reference evidence="3" key="1">
    <citation type="submission" date="2016-06" db="UniProtKB">
        <authorList>
            <consortium name="WormBaseParasite"/>
        </authorList>
    </citation>
    <scope>IDENTIFICATION</scope>
</reference>
<keyword evidence="2" id="KW-1185">Reference proteome</keyword>
<organism evidence="2 3">
    <name type="scientific">Toxocara canis</name>
    <name type="common">Canine roundworm</name>
    <dbReference type="NCBI Taxonomy" id="6265"/>
    <lineage>
        <taxon>Eukaryota</taxon>
        <taxon>Metazoa</taxon>
        <taxon>Ecdysozoa</taxon>
        <taxon>Nematoda</taxon>
        <taxon>Chromadorea</taxon>
        <taxon>Rhabditida</taxon>
        <taxon>Spirurina</taxon>
        <taxon>Ascaridomorpha</taxon>
        <taxon>Ascaridoidea</taxon>
        <taxon>Toxocaridae</taxon>
        <taxon>Toxocara</taxon>
    </lineage>
</organism>
<proteinExistence type="predicted"/>
<dbReference type="EMBL" id="UYWY01024912">
    <property type="protein sequence ID" value="VDM49212.1"/>
    <property type="molecule type" value="Genomic_DNA"/>
</dbReference>
<gene>
    <name evidence="1" type="ORF">TCNE_LOCUS17891</name>
</gene>
<dbReference type="Proteomes" id="UP000050794">
    <property type="component" value="Unassembled WGS sequence"/>
</dbReference>
<protein>
    <submittedName>
        <fullName evidence="3">Transposase</fullName>
    </submittedName>
</protein>
<sequence>MGWERKRDEDWLKDAKIFSVPEFAYSDEYYRRGVKAKYTRVQQKVAVMLAFAASAIHQNDHAIPQKLAAANDADQEESNFICHNPKEDLGFWASASLYCECDLTFPERVLKSTT</sequence>
<accession>A0A183VAX1</accession>
<reference evidence="1 2" key="2">
    <citation type="submission" date="2018-11" db="EMBL/GenBank/DDBJ databases">
        <authorList>
            <consortium name="Pathogen Informatics"/>
        </authorList>
    </citation>
    <scope>NUCLEOTIDE SEQUENCE [LARGE SCALE GENOMIC DNA]</scope>
</reference>
<evidence type="ECO:0000313" key="1">
    <source>
        <dbReference type="EMBL" id="VDM49212.1"/>
    </source>
</evidence>
<evidence type="ECO:0000313" key="2">
    <source>
        <dbReference type="Proteomes" id="UP000050794"/>
    </source>
</evidence>
<evidence type="ECO:0000313" key="3">
    <source>
        <dbReference type="WBParaSite" id="TCNE_0001789201-mRNA-1"/>
    </source>
</evidence>
<dbReference type="AlphaFoldDB" id="A0A183VAX1"/>
<name>A0A183VAX1_TOXCA</name>
<dbReference type="WBParaSite" id="TCNE_0001789201-mRNA-1">
    <property type="protein sequence ID" value="TCNE_0001789201-mRNA-1"/>
    <property type="gene ID" value="TCNE_0001789201"/>
</dbReference>